<dbReference type="InterPro" id="IPR001810">
    <property type="entry name" value="F-box_dom"/>
</dbReference>
<feature type="compositionally biased region" description="Acidic residues" evidence="1">
    <location>
        <begin position="551"/>
        <end position="572"/>
    </location>
</feature>
<feature type="compositionally biased region" description="Polar residues" evidence="1">
    <location>
        <begin position="573"/>
        <end position="592"/>
    </location>
</feature>
<dbReference type="AlphaFoldDB" id="A0A067TBA6"/>
<dbReference type="InterPro" id="IPR036047">
    <property type="entry name" value="F-box-like_dom_sf"/>
</dbReference>
<feature type="region of interest" description="Disordered" evidence="1">
    <location>
        <begin position="477"/>
        <end position="506"/>
    </location>
</feature>
<feature type="region of interest" description="Disordered" evidence="1">
    <location>
        <begin position="549"/>
        <end position="592"/>
    </location>
</feature>
<feature type="domain" description="F-box" evidence="2">
    <location>
        <begin position="1"/>
        <end position="47"/>
    </location>
</feature>
<dbReference type="EMBL" id="KL142373">
    <property type="protein sequence ID" value="KDR79642.1"/>
    <property type="molecule type" value="Genomic_DNA"/>
</dbReference>
<evidence type="ECO:0000313" key="3">
    <source>
        <dbReference type="EMBL" id="KDR79642.1"/>
    </source>
</evidence>
<evidence type="ECO:0000313" key="4">
    <source>
        <dbReference type="Proteomes" id="UP000027222"/>
    </source>
</evidence>
<evidence type="ECO:0000259" key="2">
    <source>
        <dbReference type="PROSITE" id="PS50181"/>
    </source>
</evidence>
<dbReference type="PROSITE" id="PS50181">
    <property type="entry name" value="FBOX"/>
    <property type="match status" value="1"/>
</dbReference>
<dbReference type="Proteomes" id="UP000027222">
    <property type="component" value="Unassembled WGS sequence"/>
</dbReference>
<sequence>MFLKLPLDVTVRILLELKPRDLLACRLATKHLDNIVRDSLELQYATALVLAKAENNVHSNLPKAHKLQALQTAQKAWALARPGFSKSVPIPYKNLGASLHTGGFYFVIDSKRKKVHYFRLPSKEDEDVVWKTIKSEKTIVAVGPCVYEHDLLVLITAKSRRDSSNGPKTYKIALDLLELSTGNSHPQAQESCTRVMTAKWNDPTIGIEIIGSNLVLILSFEKRPNDQILIYDWQTGMLKTNFQAPRESYLDILFLTEHLMLLPNKHNKTLDVFRIPLSHTTVPPTPVLRLGLPALPEGDELHEIACRSEPSPMGAASRFRKSGQHDGYASSEPRSYPTRAFLASAEDAICLFFLRIAVLKFSIHTEDGLTSSVEPKHGLTFVVHRNALCALVHKYAKDNGEDNIDGMTIEMEDIVPWANWGPPITRWFNTAGYSDGWITTTAGQRYVLMPQDWSGSGAPIYVLDFNEENVRKMKKYHADREGETAEMEVDSPPQAGQPATATTKTQSPAYVKLKALALRLRKNGISETGPSATLNALAQEIWASQNNIETVEADNKDDEWVTDSDSDLESEPSVDSNAPVPTQWQPPSTSSRIWSSTEMGEVQPTTIFAEPVGGALQYVGCISEARYKFDGVLLDEERVIGLKISDSGNIDGIEILHFG</sequence>
<evidence type="ECO:0000256" key="1">
    <source>
        <dbReference type="SAM" id="MobiDB-lite"/>
    </source>
</evidence>
<gene>
    <name evidence="3" type="ORF">GALMADRAFT_137435</name>
</gene>
<keyword evidence="4" id="KW-1185">Reference proteome</keyword>
<protein>
    <recommendedName>
        <fullName evidence="2">F-box domain-containing protein</fullName>
    </recommendedName>
</protein>
<feature type="compositionally biased region" description="Polar residues" evidence="1">
    <location>
        <begin position="497"/>
        <end position="506"/>
    </location>
</feature>
<proteinExistence type="predicted"/>
<feature type="region of interest" description="Disordered" evidence="1">
    <location>
        <begin position="310"/>
        <end position="334"/>
    </location>
</feature>
<dbReference type="SUPFAM" id="SSF81383">
    <property type="entry name" value="F-box domain"/>
    <property type="match status" value="1"/>
</dbReference>
<dbReference type="HOGENOM" id="CLU_007279_0_1_1"/>
<name>A0A067TBA6_GALM3</name>
<dbReference type="OrthoDB" id="2751409at2759"/>
<accession>A0A067TBA6</accession>
<organism evidence="3 4">
    <name type="scientific">Galerina marginata (strain CBS 339.88)</name>
    <dbReference type="NCBI Taxonomy" id="685588"/>
    <lineage>
        <taxon>Eukaryota</taxon>
        <taxon>Fungi</taxon>
        <taxon>Dikarya</taxon>
        <taxon>Basidiomycota</taxon>
        <taxon>Agaricomycotina</taxon>
        <taxon>Agaricomycetes</taxon>
        <taxon>Agaricomycetidae</taxon>
        <taxon>Agaricales</taxon>
        <taxon>Agaricineae</taxon>
        <taxon>Strophariaceae</taxon>
        <taxon>Galerina</taxon>
    </lineage>
</organism>
<reference evidence="4" key="1">
    <citation type="journal article" date="2014" name="Proc. Natl. Acad. Sci. U.S.A.">
        <title>Extensive sampling of basidiomycete genomes demonstrates inadequacy of the white-rot/brown-rot paradigm for wood decay fungi.</title>
        <authorList>
            <person name="Riley R."/>
            <person name="Salamov A.A."/>
            <person name="Brown D.W."/>
            <person name="Nagy L.G."/>
            <person name="Floudas D."/>
            <person name="Held B.W."/>
            <person name="Levasseur A."/>
            <person name="Lombard V."/>
            <person name="Morin E."/>
            <person name="Otillar R."/>
            <person name="Lindquist E.A."/>
            <person name="Sun H."/>
            <person name="LaButti K.M."/>
            <person name="Schmutz J."/>
            <person name="Jabbour D."/>
            <person name="Luo H."/>
            <person name="Baker S.E."/>
            <person name="Pisabarro A.G."/>
            <person name="Walton J.D."/>
            <person name="Blanchette R.A."/>
            <person name="Henrissat B."/>
            <person name="Martin F."/>
            <person name="Cullen D."/>
            <person name="Hibbett D.S."/>
            <person name="Grigoriev I.V."/>
        </authorList>
    </citation>
    <scope>NUCLEOTIDE SEQUENCE [LARGE SCALE GENOMIC DNA]</scope>
    <source>
        <strain evidence="4">CBS 339.88</strain>
    </source>
</reference>